<feature type="transmembrane region" description="Helical" evidence="6">
    <location>
        <begin position="216"/>
        <end position="235"/>
    </location>
</feature>
<keyword evidence="8" id="KW-1185">Reference proteome</keyword>
<evidence type="ECO:0000256" key="4">
    <source>
        <dbReference type="ARBA" id="ARBA00022989"/>
    </source>
</evidence>
<protein>
    <submittedName>
        <fullName evidence="7">Phosphoribose diphosphate:decaprenyl-phosphate phosphoribosyltransferase</fullName>
    </submittedName>
</protein>
<feature type="transmembrane region" description="Helical" evidence="6">
    <location>
        <begin position="88"/>
        <end position="109"/>
    </location>
</feature>
<dbReference type="OrthoDB" id="9803632at2"/>
<comment type="subcellular location">
    <subcellularLocation>
        <location evidence="1">Membrane</location>
        <topology evidence="1">Multi-pass membrane protein</topology>
    </subcellularLocation>
</comment>
<dbReference type="Gene3D" id="1.10.357.140">
    <property type="entry name" value="UbiA prenyltransferase"/>
    <property type="match status" value="1"/>
</dbReference>
<evidence type="ECO:0000256" key="2">
    <source>
        <dbReference type="ARBA" id="ARBA00022475"/>
    </source>
</evidence>
<keyword evidence="7" id="KW-0328">Glycosyltransferase</keyword>
<dbReference type="Proteomes" id="UP000202485">
    <property type="component" value="Unassembled WGS sequence"/>
</dbReference>
<feature type="transmembrane region" description="Helical" evidence="6">
    <location>
        <begin position="115"/>
        <end position="132"/>
    </location>
</feature>
<dbReference type="InterPro" id="IPR000537">
    <property type="entry name" value="UbiA_prenyltransferase"/>
</dbReference>
<feature type="transmembrane region" description="Helical" evidence="6">
    <location>
        <begin position="279"/>
        <end position="298"/>
    </location>
</feature>
<keyword evidence="3 6" id="KW-0812">Transmembrane</keyword>
<keyword evidence="5 6" id="KW-0472">Membrane</keyword>
<name>A0A238KCD9_9RHOB</name>
<evidence type="ECO:0000256" key="3">
    <source>
        <dbReference type="ARBA" id="ARBA00022692"/>
    </source>
</evidence>
<dbReference type="GO" id="GO:0016765">
    <property type="term" value="F:transferase activity, transferring alkyl or aryl (other than methyl) groups"/>
    <property type="evidence" value="ECO:0007669"/>
    <property type="project" value="InterPro"/>
</dbReference>
<feature type="transmembrane region" description="Helical" evidence="6">
    <location>
        <begin position="242"/>
        <end position="259"/>
    </location>
</feature>
<organism evidence="7 8">
    <name type="scientific">Ruegeria arenilitoris</name>
    <dbReference type="NCBI Taxonomy" id="1173585"/>
    <lineage>
        <taxon>Bacteria</taxon>
        <taxon>Pseudomonadati</taxon>
        <taxon>Pseudomonadota</taxon>
        <taxon>Alphaproteobacteria</taxon>
        <taxon>Rhodobacterales</taxon>
        <taxon>Roseobacteraceae</taxon>
        <taxon>Ruegeria</taxon>
    </lineage>
</organism>
<dbReference type="AlphaFoldDB" id="A0A238KCD9"/>
<feature type="transmembrane region" description="Helical" evidence="6">
    <location>
        <begin position="46"/>
        <end position="67"/>
    </location>
</feature>
<dbReference type="EMBL" id="FXYG01000002">
    <property type="protein sequence ID" value="SMX40485.1"/>
    <property type="molecule type" value="Genomic_DNA"/>
</dbReference>
<evidence type="ECO:0000256" key="5">
    <source>
        <dbReference type="ARBA" id="ARBA00023136"/>
    </source>
</evidence>
<evidence type="ECO:0000256" key="6">
    <source>
        <dbReference type="SAM" id="Phobius"/>
    </source>
</evidence>
<reference evidence="8" key="1">
    <citation type="submission" date="2017-05" db="EMBL/GenBank/DDBJ databases">
        <authorList>
            <person name="Rodrigo-Torres L."/>
            <person name="Arahal R. D."/>
            <person name="Lucena T."/>
        </authorList>
    </citation>
    <scope>NUCLEOTIDE SEQUENCE [LARGE SCALE GENOMIC DNA]</scope>
    <source>
        <strain evidence="8">CECT 8715</strain>
    </source>
</reference>
<accession>A0A238KCD9</accession>
<dbReference type="InterPro" id="IPR044878">
    <property type="entry name" value="UbiA_sf"/>
</dbReference>
<sequence>MVRAGFKDYLSIARIDHWFKNIFILPGAVLAVIMGAEFTSRSAIDLAVGIFSICLIASANYTINEWLDREFDRHHPKKKERASVVTEIDGRIVWLQWLGLAIVGLGLALLINTPFFLTALSLLIMGIIYNVKPIRSKDRAYLDVLSEAINNPIRFFAGWFIMVPPIVAPSSVLISYWFGGAYLMAIKRFAEYRTIDDPALAARYRASFKDYDESKLLVSALVYAILSTAFLGVFLTKYKVELLLSLPFVAMLFGRYLAVGLARDSIAQAPENLYKQRGLVFQVILLVVVMFVLLEIKLPFFEQLLEIRPVGS</sequence>
<keyword evidence="4 6" id="KW-1133">Transmembrane helix</keyword>
<dbReference type="Pfam" id="PF01040">
    <property type="entry name" value="UbiA"/>
    <property type="match status" value="1"/>
</dbReference>
<keyword evidence="7" id="KW-0808">Transferase</keyword>
<evidence type="ECO:0000313" key="8">
    <source>
        <dbReference type="Proteomes" id="UP000202485"/>
    </source>
</evidence>
<gene>
    <name evidence="7" type="ORF">RUA8715_01688</name>
</gene>
<feature type="transmembrane region" description="Helical" evidence="6">
    <location>
        <begin position="153"/>
        <end position="178"/>
    </location>
</feature>
<keyword evidence="2" id="KW-1003">Cell membrane</keyword>
<evidence type="ECO:0000313" key="7">
    <source>
        <dbReference type="EMBL" id="SMX40485.1"/>
    </source>
</evidence>
<dbReference type="RefSeq" id="WP_093963234.1">
    <property type="nucleotide sequence ID" value="NZ_FXYG01000002.1"/>
</dbReference>
<dbReference type="GO" id="GO:0016020">
    <property type="term" value="C:membrane"/>
    <property type="evidence" value="ECO:0007669"/>
    <property type="project" value="UniProtKB-SubCell"/>
</dbReference>
<dbReference type="GO" id="GO:0016757">
    <property type="term" value="F:glycosyltransferase activity"/>
    <property type="evidence" value="ECO:0007669"/>
    <property type="project" value="UniProtKB-KW"/>
</dbReference>
<proteinExistence type="predicted"/>
<evidence type="ECO:0000256" key="1">
    <source>
        <dbReference type="ARBA" id="ARBA00004141"/>
    </source>
</evidence>
<feature type="transmembrane region" description="Helical" evidence="6">
    <location>
        <begin position="21"/>
        <end position="40"/>
    </location>
</feature>